<reference evidence="1 2" key="1">
    <citation type="submission" date="2019-06" db="EMBL/GenBank/DDBJ databases">
        <title>Gramella sabulilitoris sp. nov., isolated from a marine sand.</title>
        <authorList>
            <person name="Yoon J.-H."/>
        </authorList>
    </citation>
    <scope>NUCLEOTIDE SEQUENCE [LARGE SCALE GENOMIC DNA]</scope>
    <source>
        <strain evidence="1 2">HSMS-1</strain>
    </source>
</reference>
<gene>
    <name evidence="1" type="ORF">FGM01_02610</name>
</gene>
<dbReference type="OrthoDB" id="7432683at2"/>
<sequence>MQRRIELINPCNQDWQTMKSLDGNKFCDKCQKEVIDFTGYSKNEILKKIKGKGEVCGKLNPSHLENKTGSKQLGNQYFSKFAFFIGLSSIIGLTEPVTANSTKPKIEQTDKTKWKSVIPKNKVQDSITIKGKVTDSEGQPIPGTNVIFKNSKIGTQSNLEGEFNLKIPTEKLGEKNFLIFSFIGFKMKEVRLYKNNKYFNIQMTEDLTPLGGMIIVQERKIFEKVGYFFHNLFSNHKTCN</sequence>
<dbReference type="Gene3D" id="2.60.40.1120">
    <property type="entry name" value="Carboxypeptidase-like, regulatory domain"/>
    <property type="match status" value="1"/>
</dbReference>
<keyword evidence="2" id="KW-1185">Reference proteome</keyword>
<comment type="caution">
    <text evidence="1">The sequence shown here is derived from an EMBL/GenBank/DDBJ whole genome shotgun (WGS) entry which is preliminary data.</text>
</comment>
<dbReference type="Proteomes" id="UP000315131">
    <property type="component" value="Unassembled WGS sequence"/>
</dbReference>
<proteinExistence type="predicted"/>
<dbReference type="RefSeq" id="WP_143409581.1">
    <property type="nucleotide sequence ID" value="NZ_VHSF01000001.1"/>
</dbReference>
<dbReference type="Pfam" id="PF13715">
    <property type="entry name" value="CarbopepD_reg_2"/>
    <property type="match status" value="1"/>
</dbReference>
<dbReference type="InterPro" id="IPR008969">
    <property type="entry name" value="CarboxyPept-like_regulatory"/>
</dbReference>
<organism evidence="1 2">
    <name type="scientific">Christiangramia sabulilitoris</name>
    <dbReference type="NCBI Taxonomy" id="2583991"/>
    <lineage>
        <taxon>Bacteria</taxon>
        <taxon>Pseudomonadati</taxon>
        <taxon>Bacteroidota</taxon>
        <taxon>Flavobacteriia</taxon>
        <taxon>Flavobacteriales</taxon>
        <taxon>Flavobacteriaceae</taxon>
        <taxon>Christiangramia</taxon>
    </lineage>
</organism>
<dbReference type="SUPFAM" id="SSF49464">
    <property type="entry name" value="Carboxypeptidase regulatory domain-like"/>
    <property type="match status" value="1"/>
</dbReference>
<evidence type="ECO:0008006" key="3">
    <source>
        <dbReference type="Google" id="ProtNLM"/>
    </source>
</evidence>
<evidence type="ECO:0000313" key="1">
    <source>
        <dbReference type="EMBL" id="TRO66802.1"/>
    </source>
</evidence>
<protein>
    <recommendedName>
        <fullName evidence="3">Carboxypeptidase-like regulatory domain-containing protein</fullName>
    </recommendedName>
</protein>
<name>A0A550I755_9FLAO</name>
<dbReference type="EMBL" id="VHSF01000001">
    <property type="protein sequence ID" value="TRO66802.1"/>
    <property type="molecule type" value="Genomic_DNA"/>
</dbReference>
<evidence type="ECO:0000313" key="2">
    <source>
        <dbReference type="Proteomes" id="UP000315131"/>
    </source>
</evidence>
<accession>A0A550I755</accession>
<dbReference type="AlphaFoldDB" id="A0A550I755"/>